<dbReference type="GO" id="GO:0005886">
    <property type="term" value="C:plasma membrane"/>
    <property type="evidence" value="ECO:0007669"/>
    <property type="project" value="UniProtKB-SubCell"/>
</dbReference>
<dbReference type="AlphaFoldDB" id="A0A9X4KUR0"/>
<feature type="transmembrane region" description="Helical" evidence="7">
    <location>
        <begin position="104"/>
        <end position="125"/>
    </location>
</feature>
<protein>
    <submittedName>
        <fullName evidence="9">Carbohydrate ABC transporter permease</fullName>
    </submittedName>
</protein>
<dbReference type="EMBL" id="JAPDIA010000003">
    <property type="protein sequence ID" value="MDG0809289.1"/>
    <property type="molecule type" value="Genomic_DNA"/>
</dbReference>
<feature type="domain" description="ABC transmembrane type-1" evidence="8">
    <location>
        <begin position="69"/>
        <end position="258"/>
    </location>
</feature>
<dbReference type="PROSITE" id="PS50928">
    <property type="entry name" value="ABC_TM1"/>
    <property type="match status" value="1"/>
</dbReference>
<evidence type="ECO:0000256" key="5">
    <source>
        <dbReference type="ARBA" id="ARBA00022989"/>
    </source>
</evidence>
<comment type="subcellular location">
    <subcellularLocation>
        <location evidence="1 7">Cell membrane</location>
        <topology evidence="1 7">Multi-pass membrane protein</topology>
    </subcellularLocation>
</comment>
<evidence type="ECO:0000256" key="3">
    <source>
        <dbReference type="ARBA" id="ARBA00022475"/>
    </source>
</evidence>
<comment type="caution">
    <text evidence="9">The sequence shown here is derived from an EMBL/GenBank/DDBJ whole genome shotgun (WGS) entry which is preliminary data.</text>
</comment>
<evidence type="ECO:0000313" key="10">
    <source>
        <dbReference type="Proteomes" id="UP001153404"/>
    </source>
</evidence>
<feature type="transmembrane region" description="Helical" evidence="7">
    <location>
        <begin position="73"/>
        <end position="95"/>
    </location>
</feature>
<dbReference type="PANTHER" id="PTHR43744">
    <property type="entry name" value="ABC TRANSPORTER PERMEASE PROTEIN MG189-RELATED-RELATED"/>
    <property type="match status" value="1"/>
</dbReference>
<comment type="similarity">
    <text evidence="7">Belongs to the binding-protein-dependent transport system permease family.</text>
</comment>
<dbReference type="Pfam" id="PF00528">
    <property type="entry name" value="BPD_transp_1"/>
    <property type="match status" value="1"/>
</dbReference>
<dbReference type="PANTHER" id="PTHR43744:SF8">
    <property type="entry name" value="SN-GLYCEROL-3-PHOSPHATE TRANSPORT SYSTEM PERMEASE PROTEIN UGPE"/>
    <property type="match status" value="1"/>
</dbReference>
<evidence type="ECO:0000313" key="9">
    <source>
        <dbReference type="EMBL" id="MDG0809289.1"/>
    </source>
</evidence>
<keyword evidence="10" id="KW-1185">Reference proteome</keyword>
<dbReference type="InterPro" id="IPR035906">
    <property type="entry name" value="MetI-like_sf"/>
</dbReference>
<evidence type="ECO:0000256" key="6">
    <source>
        <dbReference type="ARBA" id="ARBA00023136"/>
    </source>
</evidence>
<dbReference type="InterPro" id="IPR000515">
    <property type="entry name" value="MetI-like"/>
</dbReference>
<feature type="transmembrane region" description="Helical" evidence="7">
    <location>
        <begin position="7"/>
        <end position="29"/>
    </location>
</feature>
<dbReference type="RefSeq" id="WP_277530511.1">
    <property type="nucleotide sequence ID" value="NZ_JAPDIA010000003.1"/>
</dbReference>
<keyword evidence="6 7" id="KW-0472">Membrane</keyword>
<keyword evidence="2 7" id="KW-0813">Transport</keyword>
<reference evidence="9" key="1">
    <citation type="submission" date="2022-10" db="EMBL/GenBank/DDBJ databases">
        <title>Comparative genomic analysis of Cohnella hashimotonis sp. nov., isolated from the International Space Station.</title>
        <authorList>
            <person name="Simpson A."/>
            <person name="Venkateswaran K."/>
        </authorList>
    </citation>
    <scope>NUCLEOTIDE SEQUENCE</scope>
    <source>
        <strain evidence="9">DSM 28161</strain>
    </source>
</reference>
<evidence type="ECO:0000256" key="4">
    <source>
        <dbReference type="ARBA" id="ARBA00022692"/>
    </source>
</evidence>
<evidence type="ECO:0000256" key="7">
    <source>
        <dbReference type="RuleBase" id="RU363032"/>
    </source>
</evidence>
<evidence type="ECO:0000256" key="1">
    <source>
        <dbReference type="ARBA" id="ARBA00004651"/>
    </source>
</evidence>
<organism evidence="9 10">
    <name type="scientific">Cohnella rhizosphaerae</name>
    <dbReference type="NCBI Taxonomy" id="1457232"/>
    <lineage>
        <taxon>Bacteria</taxon>
        <taxon>Bacillati</taxon>
        <taxon>Bacillota</taxon>
        <taxon>Bacilli</taxon>
        <taxon>Bacillales</taxon>
        <taxon>Paenibacillaceae</taxon>
        <taxon>Cohnella</taxon>
    </lineage>
</organism>
<evidence type="ECO:0000259" key="8">
    <source>
        <dbReference type="PROSITE" id="PS50928"/>
    </source>
</evidence>
<proteinExistence type="inferred from homology"/>
<keyword evidence="5 7" id="KW-1133">Transmembrane helix</keyword>
<dbReference type="GO" id="GO:0055085">
    <property type="term" value="P:transmembrane transport"/>
    <property type="evidence" value="ECO:0007669"/>
    <property type="project" value="InterPro"/>
</dbReference>
<keyword evidence="4 7" id="KW-0812">Transmembrane</keyword>
<keyword evidence="3" id="KW-1003">Cell membrane</keyword>
<gene>
    <name evidence="9" type="ORF">OMP40_07780</name>
</gene>
<evidence type="ECO:0000256" key="2">
    <source>
        <dbReference type="ARBA" id="ARBA00022448"/>
    </source>
</evidence>
<feature type="transmembrane region" description="Helical" evidence="7">
    <location>
        <begin position="236"/>
        <end position="258"/>
    </location>
</feature>
<dbReference type="CDD" id="cd06261">
    <property type="entry name" value="TM_PBP2"/>
    <property type="match status" value="1"/>
</dbReference>
<name>A0A9X4KUR0_9BACL</name>
<dbReference type="Gene3D" id="1.10.3720.10">
    <property type="entry name" value="MetI-like"/>
    <property type="match status" value="1"/>
</dbReference>
<dbReference type="SUPFAM" id="SSF161098">
    <property type="entry name" value="MetI-like"/>
    <property type="match status" value="1"/>
</dbReference>
<feature type="transmembrane region" description="Helical" evidence="7">
    <location>
        <begin position="137"/>
        <end position="158"/>
    </location>
</feature>
<accession>A0A9X4KUR0</accession>
<feature type="transmembrane region" description="Helical" evidence="7">
    <location>
        <begin position="179"/>
        <end position="201"/>
    </location>
</feature>
<sequence>MKRKSPAVSILQHGLLSLMCVIALFPLYWMLNSSFKNESDIFKSDFLPPSPILSNYSYAFEQMPIFRMMFNSFGVSILMTALQLSTGLLAAYALVRWRFRGQTLIFTLLSLTWLIPFQSIMIPNYVLVNDMGMNETLMGIVLPFAVSTFAILSLYQSFQSFPKVLIEAACIDGQSDFGILTRLILPNIKSSVASLGIILFINGWNEYLWPMLITKKMENAPLQIGLKLFVNSDSNMWGSLMAATTVSCLPILLIYLLLRRQIVDSFVRFGIK</sequence>
<dbReference type="Proteomes" id="UP001153404">
    <property type="component" value="Unassembled WGS sequence"/>
</dbReference>